<dbReference type="OrthoDB" id="7950654at2"/>
<accession>A0A8B2NU70</accession>
<sequence length="136" mass="14453">MEEVLVRILLADPGVRASVGDRVTPVTRPQGVTLPAIVVQTISGRRGYAMSGPDGLITSRVQLDAWGRRYADAKTAARGAIRALSGLSGEIAGVAFGGVFVDGEDDSLDAGSNSQSGQPERYYRTRVDFIIWHHGA</sequence>
<evidence type="ECO:0000313" key="1">
    <source>
        <dbReference type="EMBL" id="RAH99196.1"/>
    </source>
</evidence>
<comment type="caution">
    <text evidence="1">The sequence shown here is derived from an EMBL/GenBank/DDBJ whole genome shotgun (WGS) entry which is preliminary data.</text>
</comment>
<reference evidence="1 2" key="1">
    <citation type="submission" date="2018-05" db="EMBL/GenBank/DDBJ databases">
        <title>Acuticoccus sediminis sp. nov., isolated from deep-sea sediment of Indian Ocean.</title>
        <authorList>
            <person name="Liu X."/>
            <person name="Lai Q."/>
            <person name="Du Y."/>
            <person name="Sun F."/>
            <person name="Zhang X."/>
            <person name="Wang S."/>
            <person name="Shao Z."/>
        </authorList>
    </citation>
    <scope>NUCLEOTIDE SEQUENCE [LARGE SCALE GENOMIC DNA]</scope>
    <source>
        <strain evidence="1 2">PTG4-2</strain>
    </source>
</reference>
<evidence type="ECO:0000313" key="2">
    <source>
        <dbReference type="Proteomes" id="UP000249590"/>
    </source>
</evidence>
<dbReference type="InterPro" id="IPR021508">
    <property type="entry name" value="Gp17-like"/>
</dbReference>
<dbReference type="Pfam" id="PF11367">
    <property type="entry name" value="Tail_completion_gp17"/>
    <property type="match status" value="1"/>
</dbReference>
<gene>
    <name evidence="1" type="ORF">DLJ53_21865</name>
</gene>
<dbReference type="AlphaFoldDB" id="A0A8B2NU70"/>
<name>A0A8B2NU70_9HYPH</name>
<keyword evidence="2" id="KW-1185">Reference proteome</keyword>
<dbReference type="RefSeq" id="WP_111349262.1">
    <property type="nucleotide sequence ID" value="NZ_QHHQ01000005.1"/>
</dbReference>
<proteinExistence type="predicted"/>
<dbReference type="EMBL" id="QHHQ01000005">
    <property type="protein sequence ID" value="RAH99196.1"/>
    <property type="molecule type" value="Genomic_DNA"/>
</dbReference>
<organism evidence="1 2">
    <name type="scientific">Acuticoccus sediminis</name>
    <dbReference type="NCBI Taxonomy" id="2184697"/>
    <lineage>
        <taxon>Bacteria</taxon>
        <taxon>Pseudomonadati</taxon>
        <taxon>Pseudomonadota</taxon>
        <taxon>Alphaproteobacteria</taxon>
        <taxon>Hyphomicrobiales</taxon>
        <taxon>Amorphaceae</taxon>
        <taxon>Acuticoccus</taxon>
    </lineage>
</organism>
<dbReference type="Proteomes" id="UP000249590">
    <property type="component" value="Unassembled WGS sequence"/>
</dbReference>
<protein>
    <submittedName>
        <fullName evidence="1">DUF3168 domain-containing protein</fullName>
    </submittedName>
</protein>